<keyword evidence="3 6" id="KW-0812">Transmembrane</keyword>
<reference evidence="7 8" key="1">
    <citation type="submission" date="2019-10" db="EMBL/GenBank/DDBJ databases">
        <title>Georgenia wutianyii sp. nov. and Georgenia yuyongxinii sp. nov. isolated from plateau pika (Ochotona curzoniae) in the Qinghai-Tibet plateau of China.</title>
        <authorList>
            <person name="Tian Z."/>
        </authorList>
    </citation>
    <scope>NUCLEOTIDE SEQUENCE [LARGE SCALE GENOMIC DNA]</scope>
    <source>
        <strain evidence="7 8">JCM 19765</strain>
    </source>
</reference>
<evidence type="ECO:0000256" key="3">
    <source>
        <dbReference type="ARBA" id="ARBA00022692"/>
    </source>
</evidence>
<dbReference type="OrthoDB" id="9787548at2"/>
<feature type="transmembrane region" description="Helical" evidence="6">
    <location>
        <begin position="316"/>
        <end position="335"/>
    </location>
</feature>
<evidence type="ECO:0000256" key="5">
    <source>
        <dbReference type="ARBA" id="ARBA00023136"/>
    </source>
</evidence>
<feature type="transmembrane region" description="Helical" evidence="6">
    <location>
        <begin position="81"/>
        <end position="106"/>
    </location>
</feature>
<keyword evidence="5 6" id="KW-0472">Membrane</keyword>
<evidence type="ECO:0000313" key="7">
    <source>
        <dbReference type="EMBL" id="MPV35467.1"/>
    </source>
</evidence>
<evidence type="ECO:0000256" key="6">
    <source>
        <dbReference type="SAM" id="Phobius"/>
    </source>
</evidence>
<keyword evidence="4 6" id="KW-1133">Transmembrane helix</keyword>
<dbReference type="Pfam" id="PF01566">
    <property type="entry name" value="Nramp"/>
    <property type="match status" value="1"/>
</dbReference>
<proteinExistence type="predicted"/>
<dbReference type="RefSeq" id="WP_152193374.1">
    <property type="nucleotide sequence ID" value="NZ_VUKD01000001.1"/>
</dbReference>
<dbReference type="GO" id="GO:0034755">
    <property type="term" value="P:iron ion transmembrane transport"/>
    <property type="evidence" value="ECO:0007669"/>
    <property type="project" value="TreeGrafter"/>
</dbReference>
<feature type="transmembrane region" description="Helical" evidence="6">
    <location>
        <begin position="386"/>
        <end position="407"/>
    </location>
</feature>
<feature type="transmembrane region" description="Helical" evidence="6">
    <location>
        <begin position="347"/>
        <end position="365"/>
    </location>
</feature>
<dbReference type="PANTHER" id="PTHR11706:SF33">
    <property type="entry name" value="NATURAL RESISTANCE-ASSOCIATED MACROPHAGE PROTEIN 2"/>
    <property type="match status" value="1"/>
</dbReference>
<evidence type="ECO:0008006" key="9">
    <source>
        <dbReference type="Google" id="ProtNLM"/>
    </source>
</evidence>
<dbReference type="EMBL" id="WHPC01000001">
    <property type="protein sequence ID" value="MPV35467.1"/>
    <property type="molecule type" value="Genomic_DNA"/>
</dbReference>
<keyword evidence="2" id="KW-0813">Transport</keyword>
<dbReference type="GO" id="GO:0005886">
    <property type="term" value="C:plasma membrane"/>
    <property type="evidence" value="ECO:0007669"/>
    <property type="project" value="TreeGrafter"/>
</dbReference>
<keyword evidence="8" id="KW-1185">Reference proteome</keyword>
<name>A0A6N7EFM3_9MICO</name>
<dbReference type="InterPro" id="IPR001046">
    <property type="entry name" value="NRAMP_fam"/>
</dbReference>
<dbReference type="Proteomes" id="UP000437709">
    <property type="component" value="Unassembled WGS sequence"/>
</dbReference>
<evidence type="ECO:0000313" key="8">
    <source>
        <dbReference type="Proteomes" id="UP000437709"/>
    </source>
</evidence>
<gene>
    <name evidence="7" type="ORF">GB881_00135</name>
</gene>
<accession>A0A6N7EFM3</accession>
<evidence type="ECO:0000256" key="1">
    <source>
        <dbReference type="ARBA" id="ARBA00004141"/>
    </source>
</evidence>
<dbReference type="PANTHER" id="PTHR11706">
    <property type="entry name" value="SOLUTE CARRIER PROTEIN FAMILY 11 MEMBER"/>
    <property type="match status" value="1"/>
</dbReference>
<comment type="subcellular location">
    <subcellularLocation>
        <location evidence="1">Membrane</location>
        <topology evidence="1">Multi-pass membrane protein</topology>
    </subcellularLocation>
</comment>
<feature type="transmembrane region" description="Helical" evidence="6">
    <location>
        <begin position="183"/>
        <end position="203"/>
    </location>
</feature>
<feature type="transmembrane region" description="Helical" evidence="6">
    <location>
        <begin position="112"/>
        <end position="130"/>
    </location>
</feature>
<feature type="transmembrane region" description="Helical" evidence="6">
    <location>
        <begin position="142"/>
        <end position="163"/>
    </location>
</feature>
<protein>
    <recommendedName>
        <fullName evidence="9">Divalent metal cation transporter</fullName>
    </recommendedName>
</protein>
<feature type="transmembrane region" description="Helical" evidence="6">
    <location>
        <begin position="271"/>
        <end position="304"/>
    </location>
</feature>
<dbReference type="AlphaFoldDB" id="A0A6N7EFM3"/>
<dbReference type="NCBIfam" id="NF037982">
    <property type="entry name" value="Nramp_1"/>
    <property type="match status" value="1"/>
</dbReference>
<evidence type="ECO:0000256" key="2">
    <source>
        <dbReference type="ARBA" id="ARBA00022448"/>
    </source>
</evidence>
<dbReference type="GO" id="GO:0015086">
    <property type="term" value="F:cadmium ion transmembrane transporter activity"/>
    <property type="evidence" value="ECO:0007669"/>
    <property type="project" value="TreeGrafter"/>
</dbReference>
<evidence type="ECO:0000256" key="4">
    <source>
        <dbReference type="ARBA" id="ARBA00022989"/>
    </source>
</evidence>
<organism evidence="7 8">
    <name type="scientific">Georgenia subflava</name>
    <dbReference type="NCBI Taxonomy" id="1622177"/>
    <lineage>
        <taxon>Bacteria</taxon>
        <taxon>Bacillati</taxon>
        <taxon>Actinomycetota</taxon>
        <taxon>Actinomycetes</taxon>
        <taxon>Micrococcales</taxon>
        <taxon>Bogoriellaceae</taxon>
        <taxon>Georgenia</taxon>
    </lineage>
</organism>
<dbReference type="GO" id="GO:0005384">
    <property type="term" value="F:manganese ion transmembrane transporter activity"/>
    <property type="evidence" value="ECO:0007669"/>
    <property type="project" value="TreeGrafter"/>
</dbReference>
<comment type="caution">
    <text evidence="7">The sequence shown here is derived from an EMBL/GenBank/DDBJ whole genome shotgun (WGS) entry which is preliminary data.</text>
</comment>
<feature type="transmembrane region" description="Helical" evidence="6">
    <location>
        <begin position="37"/>
        <end position="60"/>
    </location>
</feature>
<sequence>MKRVLGVALGVLTAIGGFLDIGDLVTNAVVGSRFGLSLAWVVVVGVVGICVFAEMAGRVAAVSGRATFEIIRERLSPRMALANLGASFLINLLTLTAEVGGIALALQLASDVHPRLWIPVAALAVWLVVWRVKFSVLENVTGLVGLTLVVFAVALFLLGPDWSALARDALQPAVPAAEPVPTYWYYAIALFGAAMTPYEVFFFSSGAVEEKWSVQDLGQERLNVLVGFPLGGILSIAIAACAAVVLLPLGIEVTSLSEVVGPVALAGGKLALAVVIIGIVAATFGAALETALSGGYTIAQFFGWSWGKFRRPAQAARFHLVVIVSLLVGVGVLMTGVDPVKVTEYSVVFSAVALPLTYLPILVVANDPQYMGEHVNGKVLNGVGMVYLVIILLASVSAIPLMFVTGAGA</sequence>
<feature type="transmembrane region" description="Helical" evidence="6">
    <location>
        <begin position="224"/>
        <end position="251"/>
    </location>
</feature>